<dbReference type="PANTHER" id="PTHR35166:SF20">
    <property type="entry name" value="EXPRESSED PROTEIN"/>
    <property type="match status" value="1"/>
</dbReference>
<gene>
    <name evidence="1" type="ORF">URODEC1_LOCUS61462</name>
</gene>
<sequence>MDCGAMMACPGTKRKAANVAAVVGGAAAVPTAEFEAEAPRRPKEIMSQEWVDSVLAGTIKPLPFKERHMRDPNLAAIFHSHERSRARFAEYQCWIRRELETKGYVEVGDNFDDRCELLQAVHKAVFYGREDEEKEAMAKLAALRHR</sequence>
<dbReference type="EMBL" id="OZ075134">
    <property type="protein sequence ID" value="CAL4993242.1"/>
    <property type="molecule type" value="Genomic_DNA"/>
</dbReference>
<evidence type="ECO:0000313" key="1">
    <source>
        <dbReference type="EMBL" id="CAL4993242.1"/>
    </source>
</evidence>
<reference evidence="2" key="1">
    <citation type="submission" date="2024-06" db="EMBL/GenBank/DDBJ databases">
        <authorList>
            <person name="Ryan C."/>
        </authorList>
    </citation>
    <scope>NUCLEOTIDE SEQUENCE [LARGE SCALE GENOMIC DNA]</scope>
</reference>
<proteinExistence type="predicted"/>
<dbReference type="Proteomes" id="UP001497457">
    <property type="component" value="Chromosome 24b"/>
</dbReference>
<dbReference type="AlphaFoldDB" id="A0ABC9B788"/>
<evidence type="ECO:0000313" key="2">
    <source>
        <dbReference type="Proteomes" id="UP001497457"/>
    </source>
</evidence>
<organism evidence="1 2">
    <name type="scientific">Urochloa decumbens</name>
    <dbReference type="NCBI Taxonomy" id="240449"/>
    <lineage>
        <taxon>Eukaryota</taxon>
        <taxon>Viridiplantae</taxon>
        <taxon>Streptophyta</taxon>
        <taxon>Embryophyta</taxon>
        <taxon>Tracheophyta</taxon>
        <taxon>Spermatophyta</taxon>
        <taxon>Magnoliopsida</taxon>
        <taxon>Liliopsida</taxon>
        <taxon>Poales</taxon>
        <taxon>Poaceae</taxon>
        <taxon>PACMAD clade</taxon>
        <taxon>Panicoideae</taxon>
        <taxon>Panicodae</taxon>
        <taxon>Paniceae</taxon>
        <taxon>Melinidinae</taxon>
        <taxon>Urochloa</taxon>
    </lineage>
</organism>
<reference evidence="1 2" key="2">
    <citation type="submission" date="2024-10" db="EMBL/GenBank/DDBJ databases">
        <authorList>
            <person name="Ryan C."/>
        </authorList>
    </citation>
    <scope>NUCLEOTIDE SEQUENCE [LARGE SCALE GENOMIC DNA]</scope>
</reference>
<keyword evidence="2" id="KW-1185">Reference proteome</keyword>
<dbReference type="PANTHER" id="PTHR35166">
    <property type="entry name" value="OS05G0193700 PROTEIN-RELATED"/>
    <property type="match status" value="1"/>
</dbReference>
<name>A0ABC9B788_9POAL</name>
<protein>
    <submittedName>
        <fullName evidence="1">Uncharacterized protein</fullName>
    </submittedName>
</protein>
<accession>A0ABC9B788</accession>